<evidence type="ECO:0000256" key="8">
    <source>
        <dbReference type="ARBA" id="ARBA00022801"/>
    </source>
</evidence>
<name>A0A410P586_VELA1</name>
<dbReference type="PANTHER" id="PTHR30627:SF2">
    <property type="entry name" value="PEPTIDOGLYCAN D,D-TRANSPEPTIDASE MRDA"/>
    <property type="match status" value="1"/>
</dbReference>
<keyword evidence="17" id="KW-1185">Reference proteome</keyword>
<evidence type="ECO:0000259" key="15">
    <source>
        <dbReference type="Pfam" id="PF03717"/>
    </source>
</evidence>
<dbReference type="KEGG" id="vai:BU251_05650"/>
<evidence type="ECO:0000256" key="7">
    <source>
        <dbReference type="ARBA" id="ARBA00022692"/>
    </source>
</evidence>
<dbReference type="GO" id="GO:0009002">
    <property type="term" value="F:serine-type D-Ala-D-Ala carboxypeptidase activity"/>
    <property type="evidence" value="ECO:0007669"/>
    <property type="project" value="InterPro"/>
</dbReference>
<dbReference type="Pfam" id="PF03717">
    <property type="entry name" value="PBP_dimer"/>
    <property type="match status" value="1"/>
</dbReference>
<accession>A0A410P586</accession>
<gene>
    <name evidence="16" type="ORF">BU251_05650</name>
</gene>
<evidence type="ECO:0000256" key="1">
    <source>
        <dbReference type="ARBA" id="ARBA00004167"/>
    </source>
</evidence>
<sequence length="571" mass="63212">MRTRIYGITLLVCFFLLLCGLLVVQLIGGGRYYELSLRNTIRLIPEEPYRGRILDRHQQVIVDNVLSFDAVIMPQELKDKNDVFSRLAPILSLDPSEIEERYARGYLNPFTPVVIAEGIPKSTAIMLEEKKLDLRGVAVELNSRRHYPFGTTAAHVLGYLGEIDKSRITRLKDYGYDIKDNVGYSGVEERLDIYMRGQKGGRQIEVDNRGRQVRLLGYKPPVAGEDVTLTIDLELQQIADNLLQGKKGAVIVMDAQTGEVLVLSSAPAFDPNVFVDRSDRRAMNYYLTSDDAPLFNRVTSGQFPPGSIFKVVTASAALQADKGVSLVTAYVCQGQMRIGNRFFKCWSTHGAQDFNAAIAHSCDVYFYQLGLLAGPDLLSHTAQEFGLSQPTGIDLTHEASGFIPSRLWKRLTKFEGWYDGDTANFSIGQGFVLTTPLQLARMMAAVGNGGYLPVPHVTKAVAGREVSVAAPKPVRISPEYLDMVRKALRYPVSLESGTAHVLEIPGLEICAKTGTAQVYGKESHGWVAGFFPLSRPRYAFCVLLENVGSSHYACVLARDLFEEAQKRGKLS</sequence>
<dbReference type="InterPro" id="IPR001460">
    <property type="entry name" value="PCN-bd_Tpept"/>
</dbReference>
<keyword evidence="12" id="KW-0472">Membrane</keyword>
<dbReference type="OrthoDB" id="9766847at2"/>
<dbReference type="PANTHER" id="PTHR30627">
    <property type="entry name" value="PEPTIDOGLYCAN D,D-TRANSPEPTIDASE"/>
    <property type="match status" value="1"/>
</dbReference>
<dbReference type="GO" id="GO:0005886">
    <property type="term" value="C:plasma membrane"/>
    <property type="evidence" value="ECO:0007669"/>
    <property type="project" value="UniProtKB-SubCell"/>
</dbReference>
<dbReference type="InterPro" id="IPR050515">
    <property type="entry name" value="Beta-lactam/transpept"/>
</dbReference>
<evidence type="ECO:0000256" key="13">
    <source>
        <dbReference type="ARBA" id="ARBA00023316"/>
    </source>
</evidence>
<keyword evidence="8" id="KW-0378">Hydrolase</keyword>
<dbReference type="GO" id="GO:0006508">
    <property type="term" value="P:proteolysis"/>
    <property type="evidence" value="ECO:0007669"/>
    <property type="project" value="UniProtKB-KW"/>
</dbReference>
<reference evidence="16 17" key="1">
    <citation type="submission" date="2017-01" db="EMBL/GenBank/DDBJ databases">
        <title>First insights into the biology of 'candidatus Vampirococcus archaeovorus'.</title>
        <authorList>
            <person name="Kizina J."/>
            <person name="Jordan S."/>
            <person name="Stueber K."/>
            <person name="Reinhardt R."/>
            <person name="Harder J."/>
        </authorList>
    </citation>
    <scope>NUCLEOTIDE SEQUENCE [LARGE SCALE GENOMIC DNA]</scope>
    <source>
        <strain evidence="16 17">LiM</strain>
    </source>
</reference>
<dbReference type="GO" id="GO:0008360">
    <property type="term" value="P:regulation of cell shape"/>
    <property type="evidence" value="ECO:0007669"/>
    <property type="project" value="UniProtKB-KW"/>
</dbReference>
<evidence type="ECO:0000256" key="9">
    <source>
        <dbReference type="ARBA" id="ARBA00022960"/>
    </source>
</evidence>
<dbReference type="InterPro" id="IPR017790">
    <property type="entry name" value="Penicillin-binding_protein_2"/>
</dbReference>
<dbReference type="GO" id="GO:0009252">
    <property type="term" value="P:peptidoglycan biosynthetic process"/>
    <property type="evidence" value="ECO:0007669"/>
    <property type="project" value="UniProtKB-KW"/>
</dbReference>
<keyword evidence="4" id="KW-0997">Cell inner membrane</keyword>
<dbReference type="InterPro" id="IPR012338">
    <property type="entry name" value="Beta-lactam/transpept-like"/>
</dbReference>
<evidence type="ECO:0000256" key="10">
    <source>
        <dbReference type="ARBA" id="ARBA00022984"/>
    </source>
</evidence>
<evidence type="ECO:0000256" key="4">
    <source>
        <dbReference type="ARBA" id="ARBA00022519"/>
    </source>
</evidence>
<evidence type="ECO:0000256" key="2">
    <source>
        <dbReference type="ARBA" id="ARBA00004236"/>
    </source>
</evidence>
<feature type="domain" description="Penicillin-binding protein dimerisation" evidence="15">
    <location>
        <begin position="46"/>
        <end position="214"/>
    </location>
</feature>
<evidence type="ECO:0000256" key="6">
    <source>
        <dbReference type="ARBA" id="ARBA00022670"/>
    </source>
</evidence>
<dbReference type="EMBL" id="CP019384">
    <property type="protein sequence ID" value="QAT17248.1"/>
    <property type="molecule type" value="Genomic_DNA"/>
</dbReference>
<feature type="domain" description="Penicillin-binding protein transpeptidase" evidence="14">
    <location>
        <begin position="248"/>
        <end position="553"/>
    </location>
</feature>
<dbReference type="NCBIfam" id="TIGR03423">
    <property type="entry name" value="pbp2_mrdA"/>
    <property type="match status" value="1"/>
</dbReference>
<keyword evidence="11" id="KW-1133">Transmembrane helix</keyword>
<dbReference type="InterPro" id="IPR005311">
    <property type="entry name" value="PBP_dimer"/>
</dbReference>
<dbReference type="AlphaFoldDB" id="A0A410P586"/>
<dbReference type="GO" id="GO:0071555">
    <property type="term" value="P:cell wall organization"/>
    <property type="evidence" value="ECO:0007669"/>
    <property type="project" value="UniProtKB-KW"/>
</dbReference>
<organism evidence="16 17">
    <name type="scientific">Velamenicoccus archaeovorus</name>
    <dbReference type="NCBI Taxonomy" id="1930593"/>
    <lineage>
        <taxon>Bacteria</taxon>
        <taxon>Pseudomonadati</taxon>
        <taxon>Candidatus Omnitrophota</taxon>
        <taxon>Candidatus Velamenicoccus</taxon>
    </lineage>
</organism>
<dbReference type="GO" id="GO:0071972">
    <property type="term" value="F:peptidoglycan L,D-transpeptidase activity"/>
    <property type="evidence" value="ECO:0007669"/>
    <property type="project" value="TreeGrafter"/>
</dbReference>
<keyword evidence="5" id="KW-0121">Carboxypeptidase</keyword>
<evidence type="ECO:0000259" key="14">
    <source>
        <dbReference type="Pfam" id="PF00905"/>
    </source>
</evidence>
<keyword evidence="13" id="KW-0961">Cell wall biogenesis/degradation</keyword>
<proteinExistence type="predicted"/>
<dbReference type="SUPFAM" id="SSF56519">
    <property type="entry name" value="Penicillin binding protein dimerisation domain"/>
    <property type="match status" value="1"/>
</dbReference>
<evidence type="ECO:0000256" key="11">
    <source>
        <dbReference type="ARBA" id="ARBA00022989"/>
    </source>
</evidence>
<keyword evidence="3" id="KW-1003">Cell membrane</keyword>
<keyword evidence="9" id="KW-0133">Cell shape</keyword>
<dbReference type="InterPro" id="IPR036138">
    <property type="entry name" value="PBP_dimer_sf"/>
</dbReference>
<dbReference type="Gene3D" id="3.40.710.10">
    <property type="entry name" value="DD-peptidase/beta-lactamase superfamily"/>
    <property type="match status" value="1"/>
</dbReference>
<comment type="subcellular location">
    <subcellularLocation>
        <location evidence="2">Cell membrane</location>
    </subcellularLocation>
    <subcellularLocation>
        <location evidence="1">Membrane</location>
        <topology evidence="1">Single-pass membrane protein</topology>
    </subcellularLocation>
</comment>
<keyword evidence="6" id="KW-0645">Protease</keyword>
<dbReference type="Gene3D" id="3.30.1390.30">
    <property type="entry name" value="Penicillin-binding protein 2a, domain 3"/>
    <property type="match status" value="1"/>
</dbReference>
<protein>
    <submittedName>
        <fullName evidence="16">Peptidoglycan D,D-transpeptidase MrdA</fullName>
    </submittedName>
</protein>
<evidence type="ECO:0000313" key="16">
    <source>
        <dbReference type="EMBL" id="QAT17248.1"/>
    </source>
</evidence>
<dbReference type="Pfam" id="PF00905">
    <property type="entry name" value="Transpeptidase"/>
    <property type="match status" value="1"/>
</dbReference>
<evidence type="ECO:0000313" key="17">
    <source>
        <dbReference type="Proteomes" id="UP000287243"/>
    </source>
</evidence>
<dbReference type="Proteomes" id="UP000287243">
    <property type="component" value="Chromosome"/>
</dbReference>
<keyword evidence="10" id="KW-0573">Peptidoglycan synthesis</keyword>
<evidence type="ECO:0000256" key="3">
    <source>
        <dbReference type="ARBA" id="ARBA00022475"/>
    </source>
</evidence>
<dbReference type="Gene3D" id="3.90.1310.10">
    <property type="entry name" value="Penicillin-binding protein 2a (Domain 2)"/>
    <property type="match status" value="1"/>
</dbReference>
<dbReference type="GO" id="GO:0008658">
    <property type="term" value="F:penicillin binding"/>
    <property type="evidence" value="ECO:0007669"/>
    <property type="project" value="InterPro"/>
</dbReference>
<evidence type="ECO:0000256" key="5">
    <source>
        <dbReference type="ARBA" id="ARBA00022645"/>
    </source>
</evidence>
<evidence type="ECO:0000256" key="12">
    <source>
        <dbReference type="ARBA" id="ARBA00023136"/>
    </source>
</evidence>
<dbReference type="SUPFAM" id="SSF56601">
    <property type="entry name" value="beta-lactamase/transpeptidase-like"/>
    <property type="match status" value="1"/>
</dbReference>
<keyword evidence="7" id="KW-0812">Transmembrane</keyword>